<dbReference type="Proteomes" id="UP001432322">
    <property type="component" value="Unassembled WGS sequence"/>
</dbReference>
<evidence type="ECO:0000259" key="4">
    <source>
        <dbReference type="Pfam" id="PF13873"/>
    </source>
</evidence>
<keyword evidence="6" id="KW-1185">Reference proteome</keyword>
<evidence type="ECO:0000256" key="1">
    <source>
        <dbReference type="ARBA" id="ARBA00011764"/>
    </source>
</evidence>
<feature type="non-terminal residue" evidence="5">
    <location>
        <position position="1"/>
    </location>
</feature>
<evidence type="ECO:0000313" key="6">
    <source>
        <dbReference type="Proteomes" id="UP001432322"/>
    </source>
</evidence>
<name>A0AAV5WN99_9BILA</name>
<reference evidence="5" key="1">
    <citation type="submission" date="2023-10" db="EMBL/GenBank/DDBJ databases">
        <title>Genome assembly of Pristionchus species.</title>
        <authorList>
            <person name="Yoshida K."/>
            <person name="Sommer R.J."/>
        </authorList>
    </citation>
    <scope>NUCLEOTIDE SEQUENCE</scope>
    <source>
        <strain evidence="5">RS5133</strain>
    </source>
</reference>
<protein>
    <recommendedName>
        <fullName evidence="2">Regulatory protein zeste</fullName>
    </recommendedName>
</protein>
<comment type="function">
    <text evidence="3">Involved in transvection phenomena (= synapsis-dependent gene expression), where the synaptic pairing of chromosomes carrying genes with which zeste interacts influences the expression of these genes. Zeste binds to DNA and stimulates transcription from a nearby promoter.</text>
</comment>
<sequence>LRADQTEYIVAQIEANREFIIDHNKKRSTDGNKKREDAWKTIANDFNEKFFAGKPNRHKSVEQIQGHWKRKKVDIRKRLVAINAYRNLTGGGFDADMSEADKEFENDSLVQAYLRIETTPASTHGIGDPNLETGFRNVVEYAAVKSKEKKSKKKNIVKAPHSFSPSLLNKQEQCIVSLMQGKSSEIANRAKALGFNKTPSKTAKRMNKVKSVDEPKVKVSRAEEANSMSEIRQFMESQRAINEVNCSLRIEIPLSS</sequence>
<gene>
    <name evidence="5" type="ORF">PFISCL1PPCAC_23748</name>
</gene>
<proteinExistence type="predicted"/>
<dbReference type="AlphaFoldDB" id="A0AAV5WN99"/>
<feature type="domain" description="Myb/SANT-like DNA-binding" evidence="4">
    <location>
        <begin position="5"/>
        <end position="79"/>
    </location>
</feature>
<dbReference type="EMBL" id="BTSY01000006">
    <property type="protein sequence ID" value="GMT32451.1"/>
    <property type="molecule type" value="Genomic_DNA"/>
</dbReference>
<feature type="non-terminal residue" evidence="5">
    <location>
        <position position="256"/>
    </location>
</feature>
<dbReference type="Pfam" id="PF13873">
    <property type="entry name" value="Myb_DNA-bind_5"/>
    <property type="match status" value="1"/>
</dbReference>
<accession>A0AAV5WN99</accession>
<comment type="caution">
    <text evidence="5">The sequence shown here is derived from an EMBL/GenBank/DDBJ whole genome shotgun (WGS) entry which is preliminary data.</text>
</comment>
<evidence type="ECO:0000256" key="2">
    <source>
        <dbReference type="ARBA" id="ARBA00016807"/>
    </source>
</evidence>
<comment type="subunit">
    <text evidence="1">Self-associates forming complexes of several hundred monomers.</text>
</comment>
<organism evidence="5 6">
    <name type="scientific">Pristionchus fissidentatus</name>
    <dbReference type="NCBI Taxonomy" id="1538716"/>
    <lineage>
        <taxon>Eukaryota</taxon>
        <taxon>Metazoa</taxon>
        <taxon>Ecdysozoa</taxon>
        <taxon>Nematoda</taxon>
        <taxon>Chromadorea</taxon>
        <taxon>Rhabditida</taxon>
        <taxon>Rhabditina</taxon>
        <taxon>Diplogasteromorpha</taxon>
        <taxon>Diplogasteroidea</taxon>
        <taxon>Neodiplogasteridae</taxon>
        <taxon>Pristionchus</taxon>
    </lineage>
</organism>
<dbReference type="InterPro" id="IPR028002">
    <property type="entry name" value="Myb_DNA-bind_5"/>
</dbReference>
<evidence type="ECO:0000313" key="5">
    <source>
        <dbReference type="EMBL" id="GMT32451.1"/>
    </source>
</evidence>
<evidence type="ECO:0000256" key="3">
    <source>
        <dbReference type="ARBA" id="ARBA00025466"/>
    </source>
</evidence>